<sequence>MAVAVIAAGLLALGLSACEGSKAVYPDRGPGNKKDREMIDPANPPPRDSVFGEGGLDLFGSGGQKKAEGGSAIGVNSFLWRASLDTLGFMPLSSADPFGGVIITEWYSPPESRHERFKANVYVMSRQLRADGVRVAVFRQVQNDKGAWVDADVSKSLSTEMENTILTRARQLRLAVIAD</sequence>
<keyword evidence="4" id="KW-1185">Reference proteome</keyword>
<reference evidence="3" key="1">
    <citation type="submission" date="2020-10" db="EMBL/GenBank/DDBJ databases">
        <title>Genome sequence of the unusual species of purple photosynthetic bacteria, Phaeovibrio sulfidiphilus DSM 23193, type strain.</title>
        <authorList>
            <person name="Kyndt J.A."/>
            <person name="Meyer T.E."/>
        </authorList>
    </citation>
    <scope>NUCLEOTIDE SEQUENCE</scope>
    <source>
        <strain evidence="3">DSM 23193</strain>
    </source>
</reference>
<accession>A0A8J6YMQ1</accession>
<protein>
    <submittedName>
        <fullName evidence="3">DUF3576 domain-containing protein</fullName>
    </submittedName>
</protein>
<dbReference type="Pfam" id="PF12100">
    <property type="entry name" value="DUF3576"/>
    <property type="match status" value="1"/>
</dbReference>
<comment type="caution">
    <text evidence="3">The sequence shown here is derived from an EMBL/GenBank/DDBJ whole genome shotgun (WGS) entry which is preliminary data.</text>
</comment>
<evidence type="ECO:0000313" key="4">
    <source>
        <dbReference type="Proteomes" id="UP000631034"/>
    </source>
</evidence>
<organism evidence="3 4">
    <name type="scientific">Phaeovibrio sulfidiphilus</name>
    <dbReference type="NCBI Taxonomy" id="1220600"/>
    <lineage>
        <taxon>Bacteria</taxon>
        <taxon>Pseudomonadati</taxon>
        <taxon>Pseudomonadota</taxon>
        <taxon>Alphaproteobacteria</taxon>
        <taxon>Rhodospirillales</taxon>
        <taxon>Rhodospirillaceae</taxon>
        <taxon>Phaeovibrio</taxon>
    </lineage>
</organism>
<evidence type="ECO:0000256" key="1">
    <source>
        <dbReference type="SAM" id="MobiDB-lite"/>
    </source>
</evidence>
<feature type="chain" id="PRO_5035254082" evidence="2">
    <location>
        <begin position="18"/>
        <end position="179"/>
    </location>
</feature>
<gene>
    <name evidence="3" type="ORF">IHV25_07920</name>
</gene>
<keyword evidence="2" id="KW-0732">Signal</keyword>
<evidence type="ECO:0000313" key="3">
    <source>
        <dbReference type="EMBL" id="MBE1237573.1"/>
    </source>
</evidence>
<name>A0A8J6YMQ1_9PROT</name>
<feature type="region of interest" description="Disordered" evidence="1">
    <location>
        <begin position="24"/>
        <end position="54"/>
    </location>
</feature>
<dbReference type="InterPro" id="IPR021959">
    <property type="entry name" value="DUF3576"/>
</dbReference>
<dbReference type="AlphaFoldDB" id="A0A8J6YMQ1"/>
<proteinExistence type="predicted"/>
<feature type="signal peptide" evidence="2">
    <location>
        <begin position="1"/>
        <end position="17"/>
    </location>
</feature>
<feature type="compositionally biased region" description="Basic and acidic residues" evidence="1">
    <location>
        <begin position="30"/>
        <end position="39"/>
    </location>
</feature>
<dbReference type="Proteomes" id="UP000631034">
    <property type="component" value="Unassembled WGS sequence"/>
</dbReference>
<evidence type="ECO:0000256" key="2">
    <source>
        <dbReference type="SAM" id="SignalP"/>
    </source>
</evidence>
<dbReference type="EMBL" id="JACZHT010000005">
    <property type="protein sequence ID" value="MBE1237573.1"/>
    <property type="molecule type" value="Genomic_DNA"/>
</dbReference>